<evidence type="ECO:0000313" key="1">
    <source>
        <dbReference type="EMBL" id="CAD7236404.1"/>
    </source>
</evidence>
<gene>
    <name evidence="1" type="ORF">CTOB1V02_LOCUS14219</name>
</gene>
<organism evidence="1">
    <name type="scientific">Cyprideis torosa</name>
    <dbReference type="NCBI Taxonomy" id="163714"/>
    <lineage>
        <taxon>Eukaryota</taxon>
        <taxon>Metazoa</taxon>
        <taxon>Ecdysozoa</taxon>
        <taxon>Arthropoda</taxon>
        <taxon>Crustacea</taxon>
        <taxon>Oligostraca</taxon>
        <taxon>Ostracoda</taxon>
        <taxon>Podocopa</taxon>
        <taxon>Podocopida</taxon>
        <taxon>Cytherocopina</taxon>
        <taxon>Cytheroidea</taxon>
        <taxon>Cytherideidae</taxon>
        <taxon>Cyprideis</taxon>
    </lineage>
</organism>
<reference evidence="1" key="1">
    <citation type="submission" date="2020-11" db="EMBL/GenBank/DDBJ databases">
        <authorList>
            <person name="Tran Van P."/>
        </authorList>
    </citation>
    <scope>NUCLEOTIDE SEQUENCE</scope>
</reference>
<proteinExistence type="predicted"/>
<dbReference type="EMBL" id="OB678818">
    <property type="protein sequence ID" value="CAD7236404.1"/>
    <property type="molecule type" value="Genomic_DNA"/>
</dbReference>
<dbReference type="AlphaFoldDB" id="A0A7R8WSJ1"/>
<accession>A0A7R8WSJ1</accession>
<dbReference type="Gene3D" id="1.25.40.970">
    <property type="match status" value="1"/>
</dbReference>
<sequence>MDVCRTSLRAQEEAGFHPLNILRIKMLDSALDAALYLELWEEAAEYGRQGLLGYK</sequence>
<protein>
    <submittedName>
        <fullName evidence="1">Uncharacterized protein</fullName>
    </submittedName>
</protein>
<name>A0A7R8WSJ1_9CRUS</name>